<dbReference type="RefSeq" id="WP_413271139.1">
    <property type="nucleotide sequence ID" value="NZ_JBHFNQ010000109.1"/>
</dbReference>
<evidence type="ECO:0000256" key="9">
    <source>
        <dbReference type="SAM" id="MobiDB-lite"/>
    </source>
</evidence>
<evidence type="ECO:0000259" key="11">
    <source>
        <dbReference type="Pfam" id="PF21478"/>
    </source>
</evidence>
<dbReference type="Pfam" id="PF21478">
    <property type="entry name" value="GcvP2_C"/>
    <property type="match status" value="1"/>
</dbReference>
<keyword evidence="13" id="KW-1185">Reference proteome</keyword>
<dbReference type="PANTHER" id="PTHR11773:SF1">
    <property type="entry name" value="GLYCINE DEHYDROGENASE (DECARBOXYLATING), MITOCHONDRIAL"/>
    <property type="match status" value="1"/>
</dbReference>
<evidence type="ECO:0000256" key="3">
    <source>
        <dbReference type="ARBA" id="ARBA00010756"/>
    </source>
</evidence>
<evidence type="ECO:0000256" key="7">
    <source>
        <dbReference type="ARBA" id="ARBA00049026"/>
    </source>
</evidence>
<dbReference type="HAMAP" id="MF_00711">
    <property type="entry name" value="GcvP"/>
    <property type="match status" value="1"/>
</dbReference>
<keyword evidence="6 8" id="KW-0560">Oxidoreductase</keyword>
<proteinExistence type="inferred from homology"/>
<protein>
    <recommendedName>
        <fullName evidence="8">Glycine dehydrogenase (decarboxylating)</fullName>
        <ecNumber evidence="8">1.4.4.2</ecNumber>
    </recommendedName>
    <alternativeName>
        <fullName evidence="8">Glycine cleavage system P-protein</fullName>
    </alternativeName>
    <alternativeName>
        <fullName evidence="8">Glycine decarboxylase</fullName>
    </alternativeName>
    <alternativeName>
        <fullName evidence="8">Glycine dehydrogenase (aminomethyl-transferring)</fullName>
    </alternativeName>
</protein>
<dbReference type="EC" id="1.4.4.2" evidence="8"/>
<evidence type="ECO:0000256" key="4">
    <source>
        <dbReference type="ARBA" id="ARBA00011690"/>
    </source>
</evidence>
<dbReference type="GO" id="GO:0004375">
    <property type="term" value="F:glycine dehydrogenase (decarboxylating) activity"/>
    <property type="evidence" value="ECO:0007669"/>
    <property type="project" value="UniProtKB-EC"/>
</dbReference>
<keyword evidence="5 8" id="KW-0663">Pyridoxal phosphate</keyword>
<comment type="caution">
    <text evidence="12">The sequence shown here is derived from an EMBL/GenBank/DDBJ whole genome shotgun (WGS) entry which is preliminary data.</text>
</comment>
<dbReference type="PANTHER" id="PTHR11773">
    <property type="entry name" value="GLYCINE DEHYDROGENASE, DECARBOXYLATING"/>
    <property type="match status" value="1"/>
</dbReference>
<evidence type="ECO:0000313" key="12">
    <source>
        <dbReference type="EMBL" id="MFB2878054.1"/>
    </source>
</evidence>
<feature type="compositionally biased region" description="Polar residues" evidence="9">
    <location>
        <begin position="1"/>
        <end position="20"/>
    </location>
</feature>
<comment type="catalytic activity">
    <reaction evidence="7 8">
        <text>N(6)-[(R)-lipoyl]-L-lysyl-[glycine-cleavage complex H protein] + glycine + H(+) = N(6)-[(R)-S(8)-aminomethyldihydrolipoyl]-L-lysyl-[glycine-cleavage complex H protein] + CO2</text>
        <dbReference type="Rhea" id="RHEA:24304"/>
        <dbReference type="Rhea" id="RHEA-COMP:10494"/>
        <dbReference type="Rhea" id="RHEA-COMP:10495"/>
        <dbReference type="ChEBI" id="CHEBI:15378"/>
        <dbReference type="ChEBI" id="CHEBI:16526"/>
        <dbReference type="ChEBI" id="CHEBI:57305"/>
        <dbReference type="ChEBI" id="CHEBI:83099"/>
        <dbReference type="ChEBI" id="CHEBI:83143"/>
        <dbReference type="EC" id="1.4.4.2"/>
    </reaction>
</comment>
<comment type="subunit">
    <text evidence="4 8">The glycine cleavage system is composed of four proteins: P, T, L and H.</text>
</comment>
<dbReference type="Gene3D" id="3.40.640.10">
    <property type="entry name" value="Type I PLP-dependent aspartate aminotransferase-like (Major domain)"/>
    <property type="match status" value="2"/>
</dbReference>
<evidence type="ECO:0000256" key="1">
    <source>
        <dbReference type="ARBA" id="ARBA00001933"/>
    </source>
</evidence>
<evidence type="ECO:0000256" key="2">
    <source>
        <dbReference type="ARBA" id="ARBA00003788"/>
    </source>
</evidence>
<evidence type="ECO:0000256" key="6">
    <source>
        <dbReference type="ARBA" id="ARBA00023002"/>
    </source>
</evidence>
<gene>
    <name evidence="8 12" type="primary">gcvP</name>
    <name evidence="12" type="ORF">ACE1CC_14475</name>
</gene>
<dbReference type="NCBIfam" id="NF003346">
    <property type="entry name" value="PRK04366.1"/>
    <property type="match status" value="1"/>
</dbReference>
<dbReference type="InterPro" id="IPR049315">
    <property type="entry name" value="GDC-P_N"/>
</dbReference>
<feature type="region of interest" description="Disordered" evidence="9">
    <location>
        <begin position="1"/>
        <end position="26"/>
    </location>
</feature>
<feature type="domain" description="Glycine cleavage system P-protein N-terminal" evidence="10">
    <location>
        <begin position="23"/>
        <end position="447"/>
    </location>
</feature>
<dbReference type="InterPro" id="IPR020581">
    <property type="entry name" value="GDC_P"/>
</dbReference>
<dbReference type="InterPro" id="IPR015421">
    <property type="entry name" value="PyrdxlP-dep_Trfase_major"/>
</dbReference>
<feature type="modified residue" description="N6-(pyridoxal phosphate)lysine" evidence="8">
    <location>
        <position position="723"/>
    </location>
</feature>
<organism evidence="12 13">
    <name type="scientific">Floridaenema aerugineum BLCC-F46</name>
    <dbReference type="NCBI Taxonomy" id="3153654"/>
    <lineage>
        <taxon>Bacteria</taxon>
        <taxon>Bacillati</taxon>
        <taxon>Cyanobacteriota</taxon>
        <taxon>Cyanophyceae</taxon>
        <taxon>Oscillatoriophycideae</taxon>
        <taxon>Aerosakkonematales</taxon>
        <taxon>Aerosakkonemataceae</taxon>
        <taxon>Floridanema</taxon>
        <taxon>Floridanema aerugineum</taxon>
    </lineage>
</organism>
<dbReference type="InterPro" id="IPR015424">
    <property type="entry name" value="PyrdxlP-dep_Trfase"/>
</dbReference>
<name>A0ABV4X5N1_9CYAN</name>
<accession>A0ABV4X5N1</accession>
<comment type="function">
    <text evidence="2 8">The glycine cleavage system catalyzes the degradation of glycine. The P protein binds the alpha-amino group of glycine through its pyridoxal phosphate cofactor; CO(2) is released and the remaining methylamine moiety is then transferred to the lipoamide cofactor of the H protein.</text>
</comment>
<reference evidence="12 13" key="1">
    <citation type="submission" date="2024-09" db="EMBL/GenBank/DDBJ databases">
        <title>Floridaenema gen nov. (Aerosakkonemataceae, Aerosakkonematales ord. nov., Cyanobacteria) from benthic tropical and subtropical fresh waters, with the description of four new species.</title>
        <authorList>
            <person name="Moretto J.A."/>
            <person name="Berthold D.E."/>
            <person name="Lefler F.W."/>
            <person name="Huang I.-S."/>
            <person name="Laughinghouse H. IV."/>
        </authorList>
    </citation>
    <scope>NUCLEOTIDE SEQUENCE [LARGE SCALE GENOMIC DNA]</scope>
    <source>
        <strain evidence="12 13">BLCC-F46</strain>
    </source>
</reference>
<evidence type="ECO:0000256" key="5">
    <source>
        <dbReference type="ARBA" id="ARBA00022898"/>
    </source>
</evidence>
<dbReference type="InterPro" id="IPR015422">
    <property type="entry name" value="PyrdxlP-dep_Trfase_small"/>
</dbReference>
<feature type="domain" description="Glycine cleavage system P-protein N-terminal" evidence="10">
    <location>
        <begin position="477"/>
        <end position="751"/>
    </location>
</feature>
<evidence type="ECO:0000259" key="10">
    <source>
        <dbReference type="Pfam" id="PF02347"/>
    </source>
</evidence>
<dbReference type="NCBIfam" id="TIGR00461">
    <property type="entry name" value="gcvP"/>
    <property type="match status" value="1"/>
</dbReference>
<comment type="similarity">
    <text evidence="3 8">Belongs to the GcvP family.</text>
</comment>
<comment type="cofactor">
    <cofactor evidence="1 8">
        <name>pyridoxal 5'-phosphate</name>
        <dbReference type="ChEBI" id="CHEBI:597326"/>
    </cofactor>
</comment>
<dbReference type="Proteomes" id="UP001576774">
    <property type="component" value="Unassembled WGS sequence"/>
</dbReference>
<dbReference type="SUPFAM" id="SSF53383">
    <property type="entry name" value="PLP-dependent transferases"/>
    <property type="match status" value="2"/>
</dbReference>
<dbReference type="CDD" id="cd00613">
    <property type="entry name" value="GDC-P"/>
    <property type="match status" value="2"/>
</dbReference>
<dbReference type="Pfam" id="PF02347">
    <property type="entry name" value="GDC-P"/>
    <property type="match status" value="2"/>
</dbReference>
<dbReference type="EMBL" id="JBHFNQ010000109">
    <property type="protein sequence ID" value="MFB2878054.1"/>
    <property type="molecule type" value="Genomic_DNA"/>
</dbReference>
<sequence length="975" mass="106950">MATSSPSTKSSLQVGQTDSFATRHIGPSPEEIKQMLELLGLSSLDELIEKTIPQAIRISRPLQLPTAQSEYTALANLKEIASKNQIFRSFIGMGYSDCITPPVILRNILENPGWYTAYTPYQAEIAQGRLEALLNFQTMIIELTGLEIANASLLDEATAAAEAMTLSYGVSKNKAKAFFVSQDCHPQTIEVVQTRAYPLGIEVIVGNHENFAFDQPIFGALLQYPATDGTIYDYRKFIEQAHKVGALVTVAADILSLTLLTPPGEFGADIAVGNTQRFGVPLGYGGPHAAYFATKEEFKRQVPGRIVGVSKDANGKPALRLALQTREQHIRREKATSNICTAQVLLAVIASMYAVYHGAAGIKRIAGNIHQLTNLLAEGLKQLGYKITGEYFFDTIRVDLGSRSLTEILQAAEVQQINLRVFDDKSVGISLDETTTIKDLQDIWQIFALGEDLPFNAAEFVGVIHECVGVIHELPLHIPNSLTRNSNYLTHPVFNQYHSETELLRYLHRLQAKDLSLTTSMIPLGSCTMKLNSTAEMIPVTWAEFGKIHPFAPLSQTRGYQVMFQQLEEWLAEITGFAAVSLQPNAGSQGEYAGLLVIREYHENRGENHRNVCLIPQSAHGTNPASAVMCGLKVVPINCDEQGNIDVADLKNKAEKHSKELAALMVTYPSTHGVFESEIKDICEIVHSHGGQVYMDGANMNAQVGLCRPGDFGADVCHLNLHKTFCIPHGGGGPGMGPIAVSSHLAPFLPSHSVVKMGEQTGIGAVSAAPWGSSSILPISWMYIAMMGGEGLTEATKVAILNANYMARRLQDYYPVLYKGNNGFVAHECILDLRSLKKSAAIEVDDIAKRLMDYGFHAPTVSWPVAGTVMVEPTESESKAELDRFCDAMIAIRQEIAEIETGKVDAENNVLKNAPHTAETLITDDWNRPYSRTQAAYPAPWLKEYKYWPPVSRIDNAFGDRNFVCSCLPMSAYNE</sequence>
<dbReference type="InterPro" id="IPR049316">
    <property type="entry name" value="GDC-P_C"/>
</dbReference>
<dbReference type="Gene3D" id="3.90.1150.10">
    <property type="entry name" value="Aspartate Aminotransferase, domain 1"/>
    <property type="match status" value="2"/>
</dbReference>
<evidence type="ECO:0000256" key="8">
    <source>
        <dbReference type="HAMAP-Rule" id="MF_00711"/>
    </source>
</evidence>
<feature type="domain" description="Glycine dehydrogenase C-terminal" evidence="11">
    <location>
        <begin position="795"/>
        <end position="916"/>
    </location>
</feature>
<evidence type="ECO:0000313" key="13">
    <source>
        <dbReference type="Proteomes" id="UP001576774"/>
    </source>
</evidence>
<dbReference type="InterPro" id="IPR003437">
    <property type="entry name" value="GcvP"/>
</dbReference>